<evidence type="ECO:0000313" key="3">
    <source>
        <dbReference type="EMBL" id="MBT9317303.1"/>
    </source>
</evidence>
<protein>
    <submittedName>
        <fullName evidence="3">Formylglycine-generating enzyme family protein</fullName>
    </submittedName>
</protein>
<dbReference type="Pfam" id="PF03781">
    <property type="entry name" value="FGE-sulfatase"/>
    <property type="match status" value="1"/>
</dbReference>
<evidence type="ECO:0000313" key="4">
    <source>
        <dbReference type="Proteomes" id="UP000717364"/>
    </source>
</evidence>
<comment type="caution">
    <text evidence="3">The sequence shown here is derived from an EMBL/GenBank/DDBJ whole genome shotgun (WGS) entry which is preliminary data.</text>
</comment>
<feature type="region of interest" description="Disordered" evidence="1">
    <location>
        <begin position="1"/>
        <end position="39"/>
    </location>
</feature>
<sequence length="915" mass="102793">MEPVVATRPEESPTEPEPEKLPSVTIEDAPPPPLPLPMTESEPKANLVSSATQAGVLPTETLPVWIADPAMLTDPLLVMRALKPLIRQMEVGTGRQLDEAATAEGIARTRLWLPVLAPDVEPWFDIILIIDRGSSMHIWRRLVEDVVRILRRYGAFRDLRVFDIEINAEAQYLEEQVLLKSHPERPGHRPSELLEQRGRRIAIVLSDCAGAYWWDGTLLPMLQTWARVMPTMVWQMLPEWMWERTALGRGISVALRNDIPGAANQQLMKRVMERDVPLEDVDHRVSIPVVTSEVRDLTNWSLMLAGDRREVTPGFLLPQSGGQIPKTRTIEEIACDRVEADASFSDDEALTAAVNEEILAIARDRVERFRQLASPSARRLVMLLAAAPVITLPVMRLIRGSMVHGESSPLPVAEVFLSGLLQRLPGQEQVEPDNVQYDFVPKVRGVLLEVLPPEETIGVVNSISAAVEKRWNLYSQGLEFRAFLLNPNEDAPAGLEGLRSFASVTAEILEPLGGEYAAFAQRLRQGSGIEPLQEDIQKEDDFTIPELRDIEFVHAELIDVSDQADAAPEITLIADEFNVATIVVEADNGEADADRSDFELFEFVSATLVRRQALDQSQEISSQVLRSNSEWVIQRQTRSAYRYIEILKRPSFFVRLAQRFGRQENADRLELEMVSVPGGTFTMGSPDTEPQRLKDEGPQHEVAVQPFLMGRYPVTQAQWRFVAGLEQINQSLAPDPSRFKGNNRPVERVSWYDAVEFCKRLSAHTGREYRLPTEAEWEYACRARTNTPFHFGETISTEVANYDGSAYAGGPKGKSRGSTTPVDEFGIANAFGLSDMHGNVFEWCQDHWYDRYEGAPADGSAWLNRSKGANRVIRGGSWLIYPGYCRSAYRYYDSPAHRDYSFGFRVVCSAPRILP</sequence>
<evidence type="ECO:0000256" key="1">
    <source>
        <dbReference type="SAM" id="MobiDB-lite"/>
    </source>
</evidence>
<dbReference type="InterPro" id="IPR042095">
    <property type="entry name" value="SUMF_sf"/>
</dbReference>
<dbReference type="EMBL" id="JADOES010000043">
    <property type="protein sequence ID" value="MBT9317303.1"/>
    <property type="molecule type" value="Genomic_DNA"/>
</dbReference>
<evidence type="ECO:0000259" key="2">
    <source>
        <dbReference type="Pfam" id="PF03781"/>
    </source>
</evidence>
<feature type="domain" description="Sulfatase-modifying factor enzyme-like" evidence="2">
    <location>
        <begin position="672"/>
        <end position="907"/>
    </location>
</feature>
<dbReference type="SUPFAM" id="SSF56436">
    <property type="entry name" value="C-type lectin-like"/>
    <property type="match status" value="1"/>
</dbReference>
<name>A0A947DHR9_9CYAN</name>
<dbReference type="PANTHER" id="PTHR23150:SF19">
    <property type="entry name" value="FORMYLGLYCINE-GENERATING ENZYME"/>
    <property type="match status" value="1"/>
</dbReference>
<dbReference type="AlphaFoldDB" id="A0A947DHR9"/>
<dbReference type="GO" id="GO:0120147">
    <property type="term" value="F:formylglycine-generating oxidase activity"/>
    <property type="evidence" value="ECO:0007669"/>
    <property type="project" value="TreeGrafter"/>
</dbReference>
<dbReference type="InterPro" id="IPR005532">
    <property type="entry name" value="SUMF_dom"/>
</dbReference>
<dbReference type="PANTHER" id="PTHR23150">
    <property type="entry name" value="SULFATASE MODIFYING FACTOR 1, 2"/>
    <property type="match status" value="1"/>
</dbReference>
<keyword evidence="4" id="KW-1185">Reference proteome</keyword>
<dbReference type="InterPro" id="IPR047738">
    <property type="entry name" value="SAV_2336-like_N"/>
</dbReference>
<dbReference type="InterPro" id="IPR051043">
    <property type="entry name" value="Sulfatase_Mod_Factor_Kinase"/>
</dbReference>
<organism evidence="3 4">
    <name type="scientific">Leptothoe spongobia TAU-MAC 1115</name>
    <dbReference type="NCBI Taxonomy" id="1967444"/>
    <lineage>
        <taxon>Bacteria</taxon>
        <taxon>Bacillati</taxon>
        <taxon>Cyanobacteriota</taxon>
        <taxon>Cyanophyceae</taxon>
        <taxon>Nodosilineales</taxon>
        <taxon>Cymatolegaceae</taxon>
        <taxon>Leptothoe</taxon>
        <taxon>Leptothoe spongobia</taxon>
    </lineage>
</organism>
<proteinExistence type="predicted"/>
<reference evidence="3" key="1">
    <citation type="submission" date="2020-11" db="EMBL/GenBank/DDBJ databases">
        <authorList>
            <person name="Konstantinou D."/>
            <person name="Gkelis S."/>
            <person name="Popin R."/>
            <person name="Fewer D."/>
            <person name="Sivonen K."/>
        </authorList>
    </citation>
    <scope>NUCLEOTIDE SEQUENCE</scope>
    <source>
        <strain evidence="3">TAU-MAC 1115</strain>
    </source>
</reference>
<reference evidence="3" key="2">
    <citation type="journal article" date="2021" name="Mar. Drugs">
        <title>Genome Reduction and Secondary Metabolism of the Marine Sponge-Associated Cyanobacterium Leptothoe.</title>
        <authorList>
            <person name="Konstantinou D."/>
            <person name="Popin R.V."/>
            <person name="Fewer D.P."/>
            <person name="Sivonen K."/>
            <person name="Gkelis S."/>
        </authorList>
    </citation>
    <scope>NUCLEOTIDE SEQUENCE</scope>
    <source>
        <strain evidence="3">TAU-MAC 1115</strain>
    </source>
</reference>
<gene>
    <name evidence="3" type="ORF">IXB50_17915</name>
</gene>
<dbReference type="Gene3D" id="3.90.1580.10">
    <property type="entry name" value="paralog of FGE (formylglycine-generating enzyme)"/>
    <property type="match status" value="1"/>
</dbReference>
<dbReference type="InterPro" id="IPR016187">
    <property type="entry name" value="CTDL_fold"/>
</dbReference>
<dbReference type="NCBIfam" id="NF041121">
    <property type="entry name" value="SAV_2336_NTERM"/>
    <property type="match status" value="1"/>
</dbReference>
<accession>A0A947DHR9</accession>
<dbReference type="Proteomes" id="UP000717364">
    <property type="component" value="Unassembled WGS sequence"/>
</dbReference>